<keyword evidence="4" id="KW-0472">Membrane</keyword>
<sequence>MMSLDTKYSRLPYVSALALAFTNFAIPVNADNLAQTSEEAEVGYDIISDGAERIRHAGQLRTLTQQVAAASCSLTSDIDVEEAHDILAHATAEFDTIIVALRVGDETLGIMGPETNRRTLHDLDEVEQEWMSIHTAIENVLADGHDVDSAHIIDDHNLRLLDLTTQLASDITGQYAHPYEISAADALLIEFAGRQRMLTQKMAKDACEIWTGYHADEAVVDLKETIEIFENSLFALRDGMPAVGIRPAPNDVILADLESLISRWDVISENTQTLVDGGTLNEAQKTEVFHDLEVELAELDHLLDDYKAYAERDHDS</sequence>
<evidence type="ECO:0000313" key="7">
    <source>
        <dbReference type="EMBL" id="PJI85274.1"/>
    </source>
</evidence>
<organism evidence="7 8">
    <name type="scientific">Yoonia maricola</name>
    <dbReference type="NCBI Taxonomy" id="420999"/>
    <lineage>
        <taxon>Bacteria</taxon>
        <taxon>Pseudomonadati</taxon>
        <taxon>Pseudomonadota</taxon>
        <taxon>Alphaproteobacteria</taxon>
        <taxon>Rhodobacterales</taxon>
        <taxon>Paracoccaceae</taxon>
        <taxon>Yoonia</taxon>
    </lineage>
</organism>
<comment type="subcellular location">
    <subcellularLocation>
        <location evidence="1">Membrane</location>
        <topology evidence="1">Multi-pass membrane protein</topology>
    </subcellularLocation>
</comment>
<protein>
    <submittedName>
        <fullName evidence="7">PilJ/NarX-like methyl-accepting chemotaxis transducer</fullName>
    </submittedName>
</protein>
<feature type="domain" description="NarX-like N-terminal" evidence="6">
    <location>
        <begin position="50"/>
        <end position="150"/>
    </location>
</feature>
<evidence type="ECO:0000259" key="6">
    <source>
        <dbReference type="Pfam" id="PF13675"/>
    </source>
</evidence>
<dbReference type="InterPro" id="IPR029095">
    <property type="entry name" value="NarX-like_N"/>
</dbReference>
<keyword evidence="3" id="KW-1133">Transmembrane helix</keyword>
<evidence type="ECO:0000256" key="2">
    <source>
        <dbReference type="ARBA" id="ARBA00022692"/>
    </source>
</evidence>
<feature type="domain" description="NarX-like N-terminal" evidence="6">
    <location>
        <begin position="183"/>
        <end position="286"/>
    </location>
</feature>
<proteinExistence type="predicted"/>
<comment type="caution">
    <text evidence="7">The sequence shown here is derived from an EMBL/GenBank/DDBJ whole genome shotgun (WGS) entry which is preliminary data.</text>
</comment>
<evidence type="ECO:0000313" key="8">
    <source>
        <dbReference type="Proteomes" id="UP000228531"/>
    </source>
</evidence>
<dbReference type="EMBL" id="PGTY01000003">
    <property type="protein sequence ID" value="PJI85274.1"/>
    <property type="molecule type" value="Genomic_DNA"/>
</dbReference>
<feature type="chain" id="PRO_5014683046" evidence="5">
    <location>
        <begin position="31"/>
        <end position="316"/>
    </location>
</feature>
<dbReference type="RefSeq" id="WP_100369208.1">
    <property type="nucleotide sequence ID" value="NZ_PGTY01000003.1"/>
</dbReference>
<evidence type="ECO:0000256" key="5">
    <source>
        <dbReference type="SAM" id="SignalP"/>
    </source>
</evidence>
<keyword evidence="8" id="KW-1185">Reference proteome</keyword>
<gene>
    <name evidence="7" type="ORF">BC777_3275</name>
</gene>
<evidence type="ECO:0000256" key="4">
    <source>
        <dbReference type="ARBA" id="ARBA00023136"/>
    </source>
</evidence>
<dbReference type="Proteomes" id="UP000228531">
    <property type="component" value="Unassembled WGS sequence"/>
</dbReference>
<reference evidence="7 8" key="1">
    <citation type="submission" date="2017-11" db="EMBL/GenBank/DDBJ databases">
        <title>Genomic Encyclopedia of Archaeal and Bacterial Type Strains, Phase II (KMG-II): From Individual Species to Whole Genera.</title>
        <authorList>
            <person name="Goeker M."/>
        </authorList>
    </citation>
    <scope>NUCLEOTIDE SEQUENCE [LARGE SCALE GENOMIC DNA]</scope>
    <source>
        <strain evidence="7 8">DSM 29128</strain>
    </source>
</reference>
<feature type="signal peptide" evidence="5">
    <location>
        <begin position="1"/>
        <end position="30"/>
    </location>
</feature>
<dbReference type="GO" id="GO:0016020">
    <property type="term" value="C:membrane"/>
    <property type="evidence" value="ECO:0007669"/>
    <property type="project" value="UniProtKB-SubCell"/>
</dbReference>
<dbReference type="Pfam" id="PF13675">
    <property type="entry name" value="PilJ"/>
    <property type="match status" value="2"/>
</dbReference>
<keyword evidence="5" id="KW-0732">Signal</keyword>
<accession>A0A2M8W2X7</accession>
<dbReference type="OrthoDB" id="952521at2"/>
<evidence type="ECO:0000256" key="3">
    <source>
        <dbReference type="ARBA" id="ARBA00022989"/>
    </source>
</evidence>
<name>A0A2M8W2X7_9RHOB</name>
<dbReference type="AlphaFoldDB" id="A0A2M8W2X7"/>
<evidence type="ECO:0000256" key="1">
    <source>
        <dbReference type="ARBA" id="ARBA00004141"/>
    </source>
</evidence>
<keyword evidence="2" id="KW-0812">Transmembrane</keyword>